<evidence type="ECO:0000256" key="5">
    <source>
        <dbReference type="ARBA" id="ARBA00022801"/>
    </source>
</evidence>
<dbReference type="AlphaFoldDB" id="A0A7X4GL30"/>
<keyword evidence="5" id="KW-0378">Hydrolase</keyword>
<evidence type="ECO:0000256" key="3">
    <source>
        <dbReference type="ARBA" id="ARBA00022722"/>
    </source>
</evidence>
<sequence length="153" mass="16504">MVKALLDSSIVMDAMNGVSEARTEISYYSDISISAVSWMEVAVGCISSNQLNQFQAFIGALGIKVIHTNDLVAFEAAKIRAAGLAERPNKRNIKLPDAIIGATGNIDKLMVVTRNPRDFGASSVRLPYRCEHEYDATGKIIKTTVSDIACAPV</sequence>
<reference evidence="9 10" key="1">
    <citation type="submission" date="2019-12" db="EMBL/GenBank/DDBJ databases">
        <title>Novel species isolated from a subtropical stream in China.</title>
        <authorList>
            <person name="Lu H."/>
        </authorList>
    </citation>
    <scope>NUCLEOTIDE SEQUENCE [LARGE SCALE GENOMIC DNA]</scope>
    <source>
        <strain evidence="9 10">FT55W</strain>
    </source>
</reference>
<dbReference type="Pfam" id="PF01850">
    <property type="entry name" value="PIN"/>
    <property type="match status" value="1"/>
</dbReference>
<evidence type="ECO:0000313" key="9">
    <source>
        <dbReference type="EMBL" id="MYM65403.1"/>
    </source>
</evidence>
<accession>A0A7X4GL30</accession>
<organism evidence="9 10">
    <name type="scientific">Duganella rivi</name>
    <dbReference type="NCBI Taxonomy" id="2666083"/>
    <lineage>
        <taxon>Bacteria</taxon>
        <taxon>Pseudomonadati</taxon>
        <taxon>Pseudomonadota</taxon>
        <taxon>Betaproteobacteria</taxon>
        <taxon>Burkholderiales</taxon>
        <taxon>Oxalobacteraceae</taxon>
        <taxon>Telluria group</taxon>
        <taxon>Duganella</taxon>
    </lineage>
</organism>
<keyword evidence="6" id="KW-0460">Magnesium</keyword>
<dbReference type="Proteomes" id="UP000450012">
    <property type="component" value="Unassembled WGS sequence"/>
</dbReference>
<dbReference type="Gene3D" id="3.40.50.1010">
    <property type="entry name" value="5'-nuclease"/>
    <property type="match status" value="1"/>
</dbReference>
<dbReference type="RefSeq" id="WP_161012017.1">
    <property type="nucleotide sequence ID" value="NZ_WWCK01000001.1"/>
</dbReference>
<dbReference type="GO" id="GO:0046872">
    <property type="term" value="F:metal ion binding"/>
    <property type="evidence" value="ECO:0007669"/>
    <property type="project" value="UniProtKB-KW"/>
</dbReference>
<dbReference type="PANTHER" id="PTHR33653">
    <property type="entry name" value="RIBONUCLEASE VAPC2"/>
    <property type="match status" value="1"/>
</dbReference>
<dbReference type="EMBL" id="WWCK01000001">
    <property type="protein sequence ID" value="MYM65403.1"/>
    <property type="molecule type" value="Genomic_DNA"/>
</dbReference>
<gene>
    <name evidence="9" type="ORF">GTP45_00965</name>
</gene>
<keyword evidence="2" id="KW-1277">Toxin-antitoxin system</keyword>
<evidence type="ECO:0000256" key="4">
    <source>
        <dbReference type="ARBA" id="ARBA00022723"/>
    </source>
</evidence>
<comment type="cofactor">
    <cofactor evidence="1">
        <name>Mg(2+)</name>
        <dbReference type="ChEBI" id="CHEBI:18420"/>
    </cofactor>
</comment>
<evidence type="ECO:0000259" key="8">
    <source>
        <dbReference type="Pfam" id="PF01850"/>
    </source>
</evidence>
<evidence type="ECO:0000313" key="10">
    <source>
        <dbReference type="Proteomes" id="UP000450012"/>
    </source>
</evidence>
<dbReference type="SUPFAM" id="SSF88723">
    <property type="entry name" value="PIN domain-like"/>
    <property type="match status" value="1"/>
</dbReference>
<evidence type="ECO:0000256" key="2">
    <source>
        <dbReference type="ARBA" id="ARBA00022649"/>
    </source>
</evidence>
<dbReference type="PANTHER" id="PTHR33653:SF1">
    <property type="entry name" value="RIBONUCLEASE VAPC2"/>
    <property type="match status" value="1"/>
</dbReference>
<dbReference type="InterPro" id="IPR002716">
    <property type="entry name" value="PIN_dom"/>
</dbReference>
<dbReference type="InterPro" id="IPR050556">
    <property type="entry name" value="Type_II_TA_system_RNase"/>
</dbReference>
<evidence type="ECO:0000256" key="6">
    <source>
        <dbReference type="ARBA" id="ARBA00022842"/>
    </source>
</evidence>
<evidence type="ECO:0000256" key="1">
    <source>
        <dbReference type="ARBA" id="ARBA00001946"/>
    </source>
</evidence>
<comment type="caution">
    <text evidence="9">The sequence shown here is derived from an EMBL/GenBank/DDBJ whole genome shotgun (WGS) entry which is preliminary data.</text>
</comment>
<dbReference type="GO" id="GO:0016787">
    <property type="term" value="F:hydrolase activity"/>
    <property type="evidence" value="ECO:0007669"/>
    <property type="project" value="UniProtKB-KW"/>
</dbReference>
<dbReference type="InterPro" id="IPR029060">
    <property type="entry name" value="PIN-like_dom_sf"/>
</dbReference>
<feature type="domain" description="PIN" evidence="8">
    <location>
        <begin position="5"/>
        <end position="117"/>
    </location>
</feature>
<protein>
    <submittedName>
        <fullName evidence="9">VapC toxin family PIN domain ribonuclease</fullName>
    </submittedName>
</protein>
<proteinExistence type="inferred from homology"/>
<name>A0A7X4GL30_9BURK</name>
<keyword evidence="10" id="KW-1185">Reference proteome</keyword>
<dbReference type="GO" id="GO:0004518">
    <property type="term" value="F:nuclease activity"/>
    <property type="evidence" value="ECO:0007669"/>
    <property type="project" value="UniProtKB-KW"/>
</dbReference>
<evidence type="ECO:0000256" key="7">
    <source>
        <dbReference type="ARBA" id="ARBA00038093"/>
    </source>
</evidence>
<keyword evidence="4" id="KW-0479">Metal-binding</keyword>
<keyword evidence="3" id="KW-0540">Nuclease</keyword>
<comment type="similarity">
    <text evidence="7">Belongs to the PINc/VapC protein family.</text>
</comment>